<feature type="transmembrane region" description="Helical" evidence="1">
    <location>
        <begin position="28"/>
        <end position="48"/>
    </location>
</feature>
<evidence type="ECO:0000256" key="1">
    <source>
        <dbReference type="SAM" id="Phobius"/>
    </source>
</evidence>
<dbReference type="GeneID" id="78412348"/>
<organism evidence="2 3">
    <name type="scientific">Granulicatella adiacens ATCC 49175</name>
    <dbReference type="NCBI Taxonomy" id="638301"/>
    <lineage>
        <taxon>Bacteria</taxon>
        <taxon>Bacillati</taxon>
        <taxon>Bacillota</taxon>
        <taxon>Bacilli</taxon>
        <taxon>Lactobacillales</taxon>
        <taxon>Carnobacteriaceae</taxon>
        <taxon>Granulicatella</taxon>
    </lineage>
</organism>
<keyword evidence="1" id="KW-1133">Transmembrane helix</keyword>
<keyword evidence="3" id="KW-1185">Reference proteome</keyword>
<dbReference type="EMBL" id="ACKZ01000029">
    <property type="protein sequence ID" value="EEW36547.1"/>
    <property type="molecule type" value="Genomic_DNA"/>
</dbReference>
<keyword evidence="1" id="KW-0472">Membrane</keyword>
<evidence type="ECO:0000313" key="2">
    <source>
        <dbReference type="EMBL" id="EEW36547.1"/>
    </source>
</evidence>
<feature type="transmembrane region" description="Helical" evidence="1">
    <location>
        <begin position="5"/>
        <end position="22"/>
    </location>
</feature>
<keyword evidence="1" id="KW-0812">Transmembrane</keyword>
<gene>
    <name evidence="2" type="ORF">HMPREF0444_1895</name>
</gene>
<comment type="caution">
    <text evidence="2">The sequence shown here is derived from an EMBL/GenBank/DDBJ whole genome shotgun (WGS) entry which is preliminary data.</text>
</comment>
<dbReference type="HOGENOM" id="CLU_3099361_0_0_9"/>
<dbReference type="AlphaFoldDB" id="C8NJ00"/>
<accession>C8NJ00</accession>
<evidence type="ECO:0000313" key="3">
    <source>
        <dbReference type="Proteomes" id="UP000005926"/>
    </source>
</evidence>
<sequence length="51" mass="5630">MNQSLYLCIVYAICAIAFVILAVVSKPLYAICAVLFAISSVVQGVRYFKKK</sequence>
<name>C8NJ00_9LACT</name>
<dbReference type="Proteomes" id="UP000005926">
    <property type="component" value="Unassembled WGS sequence"/>
</dbReference>
<dbReference type="STRING" id="638301.HMPREF0444_1895"/>
<proteinExistence type="predicted"/>
<dbReference type="RefSeq" id="WP_005606567.1">
    <property type="nucleotide sequence ID" value="NZ_CP102283.1"/>
</dbReference>
<protein>
    <submittedName>
        <fullName evidence="2">Uncharacterized protein</fullName>
    </submittedName>
</protein>
<reference evidence="2 3" key="1">
    <citation type="submission" date="2009-08" db="EMBL/GenBank/DDBJ databases">
        <authorList>
            <person name="Muzny D."/>
            <person name="Qin X."/>
            <person name="Deng J."/>
            <person name="Jiang H."/>
            <person name="Liu Y."/>
            <person name="Qu J."/>
            <person name="Song X.-Z."/>
            <person name="Zhang L."/>
            <person name="Thornton R."/>
            <person name="Coyle M."/>
            <person name="Francisco L."/>
            <person name="Jackson L."/>
            <person name="Javaid M."/>
            <person name="Korchina V."/>
            <person name="Kovar C."/>
            <person name="Mata R."/>
            <person name="Mathew T."/>
            <person name="Ngo R."/>
            <person name="Nguyen L."/>
            <person name="Nguyen N."/>
            <person name="Okwuonu G."/>
            <person name="Ongeri F."/>
            <person name="Pham C."/>
            <person name="Simmons D."/>
            <person name="Wilczek-Boney K."/>
            <person name="Hale W."/>
            <person name="Jakkamsetti A."/>
            <person name="Pham P."/>
            <person name="Ruth R."/>
            <person name="San Lucas F."/>
            <person name="Warren J."/>
            <person name="Zhang J."/>
            <person name="Zhao Z."/>
            <person name="Zhou C."/>
            <person name="Zhu D."/>
            <person name="Lee S."/>
            <person name="Bess C."/>
            <person name="Blankenburg K."/>
            <person name="Forbes L."/>
            <person name="Fu Q."/>
            <person name="Gubbala S."/>
            <person name="Hirani K."/>
            <person name="Jayaseelan J.C."/>
            <person name="Lara F."/>
            <person name="Munidasa M."/>
            <person name="Palculict T."/>
            <person name="Patil S."/>
            <person name="Pu L.-L."/>
            <person name="Saada N."/>
            <person name="Tang L."/>
            <person name="Weissenberger G."/>
            <person name="Zhu Y."/>
            <person name="Hemphill L."/>
            <person name="Shang Y."/>
            <person name="Youmans B."/>
            <person name="Ayvaz T."/>
            <person name="Ross M."/>
            <person name="Santibanez J."/>
            <person name="Aqrawi P."/>
            <person name="Gross S."/>
            <person name="Joshi V."/>
            <person name="Fowler G."/>
            <person name="Nazareth L."/>
            <person name="Reid J."/>
            <person name="Worley K."/>
            <person name="Petrosino J."/>
            <person name="Highlander S."/>
            <person name="Gibbs R."/>
        </authorList>
    </citation>
    <scope>NUCLEOTIDE SEQUENCE [LARGE SCALE GENOMIC DNA]</scope>
    <source>
        <strain evidence="2 3">ATCC 49175</strain>
    </source>
</reference>